<dbReference type="EMBL" id="RFFG01000021">
    <property type="protein sequence ID" value="RMI44038.1"/>
    <property type="molecule type" value="Genomic_DNA"/>
</dbReference>
<evidence type="ECO:0000313" key="3">
    <source>
        <dbReference type="Proteomes" id="UP000282674"/>
    </source>
</evidence>
<feature type="region of interest" description="Disordered" evidence="1">
    <location>
        <begin position="77"/>
        <end position="103"/>
    </location>
</feature>
<dbReference type="AlphaFoldDB" id="A0A3M2MA87"/>
<gene>
    <name evidence="2" type="ORF">EBO15_14025</name>
</gene>
<feature type="compositionally biased region" description="Basic and acidic residues" evidence="1">
    <location>
        <begin position="77"/>
        <end position="88"/>
    </location>
</feature>
<evidence type="ECO:0000313" key="2">
    <source>
        <dbReference type="EMBL" id="RMI44038.1"/>
    </source>
</evidence>
<evidence type="ECO:0000256" key="1">
    <source>
        <dbReference type="SAM" id="MobiDB-lite"/>
    </source>
</evidence>
<reference evidence="2 3" key="1">
    <citation type="submission" date="2018-10" db="EMBL/GenBank/DDBJ databases">
        <title>Isolation from soil.</title>
        <authorList>
            <person name="Hu J."/>
        </authorList>
    </citation>
    <scope>NUCLEOTIDE SEQUENCE [LARGE SCALE GENOMIC DNA]</scope>
    <source>
        <strain evidence="2 3">NEAU-Ht49</strain>
    </source>
</reference>
<keyword evidence="3" id="KW-1185">Reference proteome</keyword>
<sequence>MEPPPLGHQHVQDDFLAALATTPFADDLILCGGILHNTRLGRTSFPADDFSFISHDLIGMGSLEYLKDIVQTIADGKPPEGLDSREPLHGFSGEAAASGRDGSGLDSRILFRDSSSGVSASYTGCALCSCEIAGRGCSLSVAFGDRWSWWVVSRFGGVPDLVIVR</sequence>
<accession>A0A3M2MA87</accession>
<protein>
    <submittedName>
        <fullName evidence="2">Uncharacterized protein</fullName>
    </submittedName>
</protein>
<dbReference type="RefSeq" id="WP_122194815.1">
    <property type="nucleotide sequence ID" value="NZ_JBHSKC010000025.1"/>
</dbReference>
<dbReference type="Proteomes" id="UP000282674">
    <property type="component" value="Unassembled WGS sequence"/>
</dbReference>
<proteinExistence type="predicted"/>
<name>A0A3M2MA87_9ACTN</name>
<comment type="caution">
    <text evidence="2">The sequence shown here is derived from an EMBL/GenBank/DDBJ whole genome shotgun (WGS) entry which is preliminary data.</text>
</comment>
<organism evidence="2 3">
    <name type="scientific">Actinomadura harenae</name>
    <dbReference type="NCBI Taxonomy" id="2483351"/>
    <lineage>
        <taxon>Bacteria</taxon>
        <taxon>Bacillati</taxon>
        <taxon>Actinomycetota</taxon>
        <taxon>Actinomycetes</taxon>
        <taxon>Streptosporangiales</taxon>
        <taxon>Thermomonosporaceae</taxon>
        <taxon>Actinomadura</taxon>
    </lineage>
</organism>